<sequence length="111" mass="12207">MLSRIVTIIVLVPLAVIIIALAVANRALVPFTLDPFNPGNPALTTQMPLFVFLFAALALGMIIGSVATWFRQGRYRRIARQRSHEVDRLRKAENANEPRSTAGTALTRHSG</sequence>
<dbReference type="Proteomes" id="UP001342418">
    <property type="component" value="Chromosome"/>
</dbReference>
<accession>A0ABY5MJF1</accession>
<keyword evidence="2 6" id="KW-0812">Transmembrane</keyword>
<feature type="domain" description="Lipopolysaccharide assembly protein A" evidence="7">
    <location>
        <begin position="45"/>
        <end position="91"/>
    </location>
</feature>
<dbReference type="InterPro" id="IPR010445">
    <property type="entry name" value="LapA_dom"/>
</dbReference>
<evidence type="ECO:0000256" key="2">
    <source>
        <dbReference type="ARBA" id="ARBA00022692"/>
    </source>
</evidence>
<feature type="transmembrane region" description="Helical" evidence="6">
    <location>
        <begin position="50"/>
        <end position="70"/>
    </location>
</feature>
<protein>
    <recommendedName>
        <fullName evidence="7">Lipopolysaccharide assembly protein A domain-containing protein</fullName>
    </recommendedName>
</protein>
<evidence type="ECO:0000256" key="4">
    <source>
        <dbReference type="ARBA" id="ARBA00023136"/>
    </source>
</evidence>
<name>A0ABY5MJF1_9HYPH</name>
<keyword evidence="3 6" id="KW-1133">Transmembrane helix</keyword>
<evidence type="ECO:0000256" key="5">
    <source>
        <dbReference type="SAM" id="MobiDB-lite"/>
    </source>
</evidence>
<evidence type="ECO:0000259" key="7">
    <source>
        <dbReference type="Pfam" id="PF06305"/>
    </source>
</evidence>
<evidence type="ECO:0000256" key="1">
    <source>
        <dbReference type="ARBA" id="ARBA00022475"/>
    </source>
</evidence>
<evidence type="ECO:0000313" key="9">
    <source>
        <dbReference type="Proteomes" id="UP001342418"/>
    </source>
</evidence>
<reference evidence="8 9" key="1">
    <citation type="submission" date="2018-07" db="EMBL/GenBank/DDBJ databases">
        <title>Genome sequence of Nitratireductor thuwali#1536.</title>
        <authorList>
            <person name="Michoud G."/>
            <person name="Merlino G."/>
            <person name="Sefrji F.O."/>
            <person name="Daffonchio D."/>
        </authorList>
    </citation>
    <scope>NUCLEOTIDE SEQUENCE [LARGE SCALE GENOMIC DNA]</scope>
    <source>
        <strain evidence="9">Nit1536</strain>
    </source>
</reference>
<evidence type="ECO:0000256" key="3">
    <source>
        <dbReference type="ARBA" id="ARBA00022989"/>
    </source>
</evidence>
<organism evidence="8 9">
    <name type="scientific">Nitratireductor thuwali</name>
    <dbReference type="NCBI Taxonomy" id="2267699"/>
    <lineage>
        <taxon>Bacteria</taxon>
        <taxon>Pseudomonadati</taxon>
        <taxon>Pseudomonadota</taxon>
        <taxon>Alphaproteobacteria</taxon>
        <taxon>Hyphomicrobiales</taxon>
        <taxon>Phyllobacteriaceae</taxon>
        <taxon>Nitratireductor</taxon>
    </lineage>
</organism>
<feature type="region of interest" description="Disordered" evidence="5">
    <location>
        <begin position="86"/>
        <end position="111"/>
    </location>
</feature>
<dbReference type="Pfam" id="PF06305">
    <property type="entry name" value="LapA_dom"/>
    <property type="match status" value="1"/>
</dbReference>
<gene>
    <name evidence="8" type="ORF">NTH_02408</name>
</gene>
<keyword evidence="4 6" id="KW-0472">Membrane</keyword>
<evidence type="ECO:0000313" key="8">
    <source>
        <dbReference type="EMBL" id="UUP17932.1"/>
    </source>
</evidence>
<feature type="compositionally biased region" description="Polar residues" evidence="5">
    <location>
        <begin position="97"/>
        <end position="111"/>
    </location>
</feature>
<proteinExistence type="predicted"/>
<dbReference type="RefSeq" id="WP_338530214.1">
    <property type="nucleotide sequence ID" value="NZ_CP030941.1"/>
</dbReference>
<keyword evidence="9" id="KW-1185">Reference proteome</keyword>
<feature type="compositionally biased region" description="Basic and acidic residues" evidence="5">
    <location>
        <begin position="86"/>
        <end position="96"/>
    </location>
</feature>
<evidence type="ECO:0000256" key="6">
    <source>
        <dbReference type="SAM" id="Phobius"/>
    </source>
</evidence>
<dbReference type="EMBL" id="CP030941">
    <property type="protein sequence ID" value="UUP17932.1"/>
    <property type="molecule type" value="Genomic_DNA"/>
</dbReference>
<keyword evidence="1" id="KW-1003">Cell membrane</keyword>